<keyword evidence="3 5" id="KW-1133">Transmembrane helix</keyword>
<evidence type="ECO:0000256" key="1">
    <source>
        <dbReference type="ARBA" id="ARBA00022475"/>
    </source>
</evidence>
<dbReference type="Proteomes" id="UP001169006">
    <property type="component" value="Unassembled WGS sequence"/>
</dbReference>
<evidence type="ECO:0000256" key="4">
    <source>
        <dbReference type="ARBA" id="ARBA00023136"/>
    </source>
</evidence>
<dbReference type="Pfam" id="PF07869">
    <property type="entry name" value="DUF1656"/>
    <property type="match status" value="1"/>
</dbReference>
<keyword evidence="1" id="KW-1003">Cell membrane</keyword>
<evidence type="ECO:0000256" key="5">
    <source>
        <dbReference type="SAM" id="Phobius"/>
    </source>
</evidence>
<proteinExistence type="predicted"/>
<organism evidence="6 7">
    <name type="scientific">Rhizobium oryzicola</name>
    <dbReference type="NCBI Taxonomy" id="1232668"/>
    <lineage>
        <taxon>Bacteria</taxon>
        <taxon>Pseudomonadati</taxon>
        <taxon>Pseudomonadota</taxon>
        <taxon>Alphaproteobacteria</taxon>
        <taxon>Hyphomicrobiales</taxon>
        <taxon>Rhizobiaceae</taxon>
        <taxon>Rhizobium/Agrobacterium group</taxon>
        <taxon>Rhizobium</taxon>
    </lineage>
</organism>
<keyword evidence="2 5" id="KW-0812">Transmembrane</keyword>
<dbReference type="EMBL" id="JAUKWQ010000015">
    <property type="protein sequence ID" value="MDO1585487.1"/>
    <property type="molecule type" value="Genomic_DNA"/>
</dbReference>
<reference evidence="6" key="1">
    <citation type="journal article" date="2015" name="Int. J. Syst. Evol. Microbiol.">
        <title>Rhizobium oryzicola sp. nov., potential plant-growth-promoting endophytic bacteria isolated from rice roots.</title>
        <authorList>
            <person name="Zhang X.X."/>
            <person name="Gao J.S."/>
            <person name="Cao Y.H."/>
            <person name="Sheirdil R.A."/>
            <person name="Wang X.C."/>
            <person name="Zhang L."/>
        </authorList>
    </citation>
    <scope>NUCLEOTIDE SEQUENCE</scope>
    <source>
        <strain evidence="6">05753</strain>
    </source>
</reference>
<dbReference type="InterPro" id="IPR012451">
    <property type="entry name" value="DUF1656"/>
</dbReference>
<keyword evidence="4 5" id="KW-0472">Membrane</keyword>
<evidence type="ECO:0000256" key="3">
    <source>
        <dbReference type="ARBA" id="ARBA00022989"/>
    </source>
</evidence>
<evidence type="ECO:0000313" key="6">
    <source>
        <dbReference type="EMBL" id="MDO1585487.1"/>
    </source>
</evidence>
<keyword evidence="7" id="KW-1185">Reference proteome</keyword>
<protein>
    <submittedName>
        <fullName evidence="6">DUF1656 domain-containing protein</fullName>
    </submittedName>
</protein>
<gene>
    <name evidence="6" type="ORF">Q2T52_25655</name>
</gene>
<feature type="transmembrane region" description="Helical" evidence="5">
    <location>
        <begin position="47"/>
        <end position="67"/>
    </location>
</feature>
<dbReference type="RefSeq" id="WP_302079767.1">
    <property type="nucleotide sequence ID" value="NZ_JAUKWQ010000015.1"/>
</dbReference>
<name>A0ABT8T8H8_9HYPH</name>
<evidence type="ECO:0000313" key="7">
    <source>
        <dbReference type="Proteomes" id="UP001169006"/>
    </source>
</evidence>
<feature type="transmembrane region" description="Helical" evidence="5">
    <location>
        <begin position="6"/>
        <end position="26"/>
    </location>
</feature>
<accession>A0ABT8T8H8</accession>
<comment type="caution">
    <text evidence="6">The sequence shown here is derived from an EMBL/GenBank/DDBJ whole genome shotgun (WGS) entry which is preliminary data.</text>
</comment>
<evidence type="ECO:0000256" key="2">
    <source>
        <dbReference type="ARBA" id="ARBA00022692"/>
    </source>
</evidence>
<sequence>MTGQLDLYGVFLPGLSALALGAYGLFRMMTSLFTRIGLYRAVWHPSLFNLALYVTLVSGLSAILNWLQT</sequence>
<reference evidence="6" key="2">
    <citation type="submission" date="2023-07" db="EMBL/GenBank/DDBJ databases">
        <authorList>
            <person name="Sun H."/>
        </authorList>
    </citation>
    <scope>NUCLEOTIDE SEQUENCE</scope>
    <source>
        <strain evidence="6">05753</strain>
    </source>
</reference>